<accession>A0ABS8T0P1</accession>
<name>A0ABS8T0P1_DATST</name>
<gene>
    <name evidence="2" type="ORF">HAX54_000176</name>
</gene>
<evidence type="ECO:0000313" key="3">
    <source>
        <dbReference type="Proteomes" id="UP000823775"/>
    </source>
</evidence>
<protein>
    <submittedName>
        <fullName evidence="2">Uncharacterized protein</fullName>
    </submittedName>
</protein>
<dbReference type="Proteomes" id="UP000823775">
    <property type="component" value="Unassembled WGS sequence"/>
</dbReference>
<evidence type="ECO:0000313" key="2">
    <source>
        <dbReference type="EMBL" id="MCD7464906.1"/>
    </source>
</evidence>
<reference evidence="2 3" key="1">
    <citation type="journal article" date="2021" name="BMC Genomics">
        <title>Datura genome reveals duplications of psychoactive alkaloid biosynthetic genes and high mutation rate following tissue culture.</title>
        <authorList>
            <person name="Rajewski A."/>
            <person name="Carter-House D."/>
            <person name="Stajich J."/>
            <person name="Litt A."/>
        </authorList>
    </citation>
    <scope>NUCLEOTIDE SEQUENCE [LARGE SCALE GENOMIC DNA]</scope>
    <source>
        <strain evidence="2">AR-01</strain>
    </source>
</reference>
<evidence type="ECO:0000256" key="1">
    <source>
        <dbReference type="SAM" id="MobiDB-lite"/>
    </source>
</evidence>
<dbReference type="EMBL" id="JACEIK010001001">
    <property type="protein sequence ID" value="MCD7464906.1"/>
    <property type="molecule type" value="Genomic_DNA"/>
</dbReference>
<proteinExistence type="predicted"/>
<feature type="compositionally biased region" description="Basic and acidic residues" evidence="1">
    <location>
        <begin position="1"/>
        <end position="16"/>
    </location>
</feature>
<sequence>MGEWRRKIADMEDERKRIRGGQSGRRRVGQSATEEEPKRRLERRRGETDGRRQQTNEAQGTTGWLNDPIKPQWLHVAWPTGKFIAEDTIAYCLECKCCLPDHIPPN</sequence>
<feature type="compositionally biased region" description="Basic and acidic residues" evidence="1">
    <location>
        <begin position="35"/>
        <end position="54"/>
    </location>
</feature>
<organism evidence="2 3">
    <name type="scientific">Datura stramonium</name>
    <name type="common">Jimsonweed</name>
    <name type="synonym">Common thornapple</name>
    <dbReference type="NCBI Taxonomy" id="4076"/>
    <lineage>
        <taxon>Eukaryota</taxon>
        <taxon>Viridiplantae</taxon>
        <taxon>Streptophyta</taxon>
        <taxon>Embryophyta</taxon>
        <taxon>Tracheophyta</taxon>
        <taxon>Spermatophyta</taxon>
        <taxon>Magnoliopsida</taxon>
        <taxon>eudicotyledons</taxon>
        <taxon>Gunneridae</taxon>
        <taxon>Pentapetalae</taxon>
        <taxon>asterids</taxon>
        <taxon>lamiids</taxon>
        <taxon>Solanales</taxon>
        <taxon>Solanaceae</taxon>
        <taxon>Solanoideae</taxon>
        <taxon>Datureae</taxon>
        <taxon>Datura</taxon>
    </lineage>
</organism>
<feature type="compositionally biased region" description="Polar residues" evidence="1">
    <location>
        <begin position="55"/>
        <end position="64"/>
    </location>
</feature>
<keyword evidence="3" id="KW-1185">Reference proteome</keyword>
<comment type="caution">
    <text evidence="2">The sequence shown here is derived from an EMBL/GenBank/DDBJ whole genome shotgun (WGS) entry which is preliminary data.</text>
</comment>
<feature type="region of interest" description="Disordered" evidence="1">
    <location>
        <begin position="1"/>
        <end position="67"/>
    </location>
</feature>